<protein>
    <submittedName>
        <fullName evidence="3">Uncharacterized protein</fullName>
    </submittedName>
</protein>
<evidence type="ECO:0000313" key="4">
    <source>
        <dbReference type="Proteomes" id="UP000294847"/>
    </source>
</evidence>
<dbReference type="EMBL" id="CP034204">
    <property type="protein sequence ID" value="QBZ53802.1"/>
    <property type="molecule type" value="Genomic_DNA"/>
</dbReference>
<evidence type="ECO:0000313" key="3">
    <source>
        <dbReference type="EMBL" id="QBZ53802.1"/>
    </source>
</evidence>
<feature type="transmembrane region" description="Helical" evidence="2">
    <location>
        <begin position="356"/>
        <end position="379"/>
    </location>
</feature>
<dbReference type="AlphaFoldDB" id="A0A4P7MXG3"/>
<sequence>MACPPVSFAVHPRTKNKVSRSTRRRNLAAGGQYRLDAQTLGTKYMEYQIVSGSLSLEPFAQDATAAHALDAILEDPAAVLAESLVVSHRRRPERDENNARDGVVEALDHERIQAYRRWNVGNIDAPSSSTPDEEKASPVVAPDPLITPAPELPPCLSGRNSLGRRQDDGQVQQLRQQLDQVSQASRSVSQQSQQLSQQSQQLAQSTSRLSQELQRAQDQARQAQESARQAGEQARQNADQARQASEQARQAQDQARRASDSASAAQRSADSAVSIAQASISSSASAQIASNLASATASAAASAASIIAAARSSANQLMDQAASQVSVARAEATSARAEASTQISQAQGAAVSVTQAALAVVGTFIGSSLISILVFYLILRYRRNRMAKDEKKRPPISYPHSFRKEASGLGAAYGSTDNLVSRGGYNNNGYPNDVKEPPYKPAGAAAGSRENAGYPLQRSSSNYGDPVAIDNNTPGARFSLFPKPSVQSPTDTTANPNGGTAAFPSLDTWLRAGQVSPFGTLAKPVPAATAPTSAAQKNSMSAWPLGGPAPADSGRTGPVMKPGNKLPFRDN</sequence>
<feature type="region of interest" description="Disordered" evidence="1">
    <location>
        <begin position="523"/>
        <end position="571"/>
    </location>
</feature>
<keyword evidence="2" id="KW-0472">Membrane</keyword>
<feature type="region of interest" description="Disordered" evidence="1">
    <location>
        <begin position="122"/>
        <end position="266"/>
    </location>
</feature>
<feature type="compositionally biased region" description="Low complexity" evidence="1">
    <location>
        <begin position="169"/>
        <end position="253"/>
    </location>
</feature>
<feature type="region of interest" description="Disordered" evidence="1">
    <location>
        <begin position="429"/>
        <end position="451"/>
    </location>
</feature>
<dbReference type="Proteomes" id="UP000294847">
    <property type="component" value="Chromosome 1"/>
</dbReference>
<keyword evidence="2" id="KW-1133">Transmembrane helix</keyword>
<evidence type="ECO:0000256" key="1">
    <source>
        <dbReference type="SAM" id="MobiDB-lite"/>
    </source>
</evidence>
<proteinExistence type="predicted"/>
<reference evidence="3 4" key="1">
    <citation type="journal article" date="2019" name="Mol. Biol. Evol.">
        <title>Blast fungal genomes show frequent chromosomal changes, gene gains and losses, and effector gene turnover.</title>
        <authorList>
            <person name="Gomez Luciano L.B."/>
            <person name="Jason Tsai I."/>
            <person name="Chuma I."/>
            <person name="Tosa Y."/>
            <person name="Chen Y.H."/>
            <person name="Li J.Y."/>
            <person name="Li M.Y."/>
            <person name="Jade Lu M.Y."/>
            <person name="Nakayashiki H."/>
            <person name="Li W.H."/>
        </authorList>
    </citation>
    <scope>NUCLEOTIDE SEQUENCE [LARGE SCALE GENOMIC DNA]</scope>
    <source>
        <strain evidence="3">MZ5-1-6</strain>
    </source>
</reference>
<keyword evidence="2" id="KW-0812">Transmembrane</keyword>
<dbReference type="Gene3D" id="1.10.287.950">
    <property type="entry name" value="Methyl-accepting chemotaxis protein"/>
    <property type="match status" value="1"/>
</dbReference>
<feature type="compositionally biased region" description="Low complexity" evidence="1">
    <location>
        <begin position="523"/>
        <end position="535"/>
    </location>
</feature>
<accession>A0A4P7MXG3</accession>
<evidence type="ECO:0000256" key="2">
    <source>
        <dbReference type="SAM" id="Phobius"/>
    </source>
</evidence>
<name>A0A4P7MXG3_PYROR</name>
<gene>
    <name evidence="3" type="ORF">PoMZ_09492</name>
</gene>
<organism evidence="3 4">
    <name type="scientific">Pyricularia oryzae</name>
    <name type="common">Rice blast fungus</name>
    <name type="synonym">Magnaporthe oryzae</name>
    <dbReference type="NCBI Taxonomy" id="318829"/>
    <lineage>
        <taxon>Eukaryota</taxon>
        <taxon>Fungi</taxon>
        <taxon>Dikarya</taxon>
        <taxon>Ascomycota</taxon>
        <taxon>Pezizomycotina</taxon>
        <taxon>Sordariomycetes</taxon>
        <taxon>Sordariomycetidae</taxon>
        <taxon>Magnaporthales</taxon>
        <taxon>Pyriculariaceae</taxon>
        <taxon>Pyricularia</taxon>
    </lineage>
</organism>